<dbReference type="PANTHER" id="PTHR38588">
    <property type="entry name" value="BLL0334 PROTEIN"/>
    <property type="match status" value="1"/>
</dbReference>
<reference evidence="1 2" key="1">
    <citation type="journal article" date="2021" name="Microorganisms">
        <title>Acidisoma silvae sp. nov. and Acidisomacellulosilytica sp. nov., Two Acidophilic Bacteria Isolated from Decaying Wood, Hydrolyzing Cellulose and Producing Poly-3-hydroxybutyrate.</title>
        <authorList>
            <person name="Mieszkin S."/>
            <person name="Pouder E."/>
            <person name="Uroz S."/>
            <person name="Simon-Colin C."/>
            <person name="Alain K."/>
        </authorList>
    </citation>
    <scope>NUCLEOTIDE SEQUENCE [LARGE SCALE GENOMIC DNA]</scope>
    <source>
        <strain evidence="1 2">HW T5.17</strain>
    </source>
</reference>
<dbReference type="PANTHER" id="PTHR38588:SF1">
    <property type="entry name" value="BLL0334 PROTEIN"/>
    <property type="match status" value="1"/>
</dbReference>
<gene>
    <name evidence="1" type="ORF">ACELLULO517_22965</name>
</gene>
<dbReference type="Proteomes" id="UP000721844">
    <property type="component" value="Unassembled WGS sequence"/>
</dbReference>
<dbReference type="SUPFAM" id="SSF55961">
    <property type="entry name" value="Bet v1-like"/>
    <property type="match status" value="1"/>
</dbReference>
<dbReference type="AlphaFoldDB" id="A0A963Z5C2"/>
<dbReference type="InterPro" id="IPR023393">
    <property type="entry name" value="START-like_dom_sf"/>
</dbReference>
<dbReference type="InterPro" id="IPR010419">
    <property type="entry name" value="CO_DH_gsu"/>
</dbReference>
<evidence type="ECO:0000313" key="1">
    <source>
        <dbReference type="EMBL" id="MCB8883129.1"/>
    </source>
</evidence>
<accession>A0A963Z5C2</accession>
<evidence type="ECO:0000313" key="2">
    <source>
        <dbReference type="Proteomes" id="UP000721844"/>
    </source>
</evidence>
<organism evidence="1 2">
    <name type="scientific">Acidisoma cellulosilyticum</name>
    <dbReference type="NCBI Taxonomy" id="2802395"/>
    <lineage>
        <taxon>Bacteria</taxon>
        <taxon>Pseudomonadati</taxon>
        <taxon>Pseudomonadota</taxon>
        <taxon>Alphaproteobacteria</taxon>
        <taxon>Acetobacterales</taxon>
        <taxon>Acidocellaceae</taxon>
        <taxon>Acidisoma</taxon>
    </lineage>
</organism>
<comment type="caution">
    <text evidence="1">The sequence shown here is derived from an EMBL/GenBank/DDBJ whole genome shotgun (WGS) entry which is preliminary data.</text>
</comment>
<dbReference type="Pfam" id="PF06240">
    <property type="entry name" value="COXG"/>
    <property type="match status" value="1"/>
</dbReference>
<sequence length="206" mass="21379">MKITIDKSLDLALSPDLAWAMLNDIEGVTACLPGAKITETIDETHFKGTVSVKLGPATVSFKGNIEIAERDAKARSLHIIGTGSDMGGTSGASLDLHAVVEATDGGSRLSGKSDVTVTGKVATFGARLMNSVSDVLLQKFFANLAMRAEALQAAQPLVATAATENVMSLPAAPAAPAAETNLNALALAWAVIKDFLANLFRRTKAT</sequence>
<dbReference type="RefSeq" id="WP_227309785.1">
    <property type="nucleotide sequence ID" value="NZ_JAESVA010000011.1"/>
</dbReference>
<dbReference type="CDD" id="cd07823">
    <property type="entry name" value="SRPBCC_5"/>
    <property type="match status" value="1"/>
</dbReference>
<dbReference type="Gene3D" id="3.30.530.20">
    <property type="match status" value="1"/>
</dbReference>
<proteinExistence type="predicted"/>
<name>A0A963Z5C2_9PROT</name>
<protein>
    <submittedName>
        <fullName evidence="1">SRPBCC family protein</fullName>
    </submittedName>
</protein>
<dbReference type="EMBL" id="JAESVA010000011">
    <property type="protein sequence ID" value="MCB8883129.1"/>
    <property type="molecule type" value="Genomic_DNA"/>
</dbReference>
<keyword evidence="2" id="KW-1185">Reference proteome</keyword>